<evidence type="ECO:0000256" key="3">
    <source>
        <dbReference type="ARBA" id="ARBA00038211"/>
    </source>
</evidence>
<dbReference type="STRING" id="299467.A0A443SG80"/>
<accession>A0A443SG80</accession>
<dbReference type="InterPro" id="IPR011009">
    <property type="entry name" value="Kinase-like_dom_sf"/>
</dbReference>
<keyword evidence="1" id="KW-0594">Phospholipid biosynthesis</keyword>
<reference evidence="4 5" key="1">
    <citation type="journal article" date="2018" name="Gigascience">
        <title>Genomes of trombidid mites reveal novel predicted allergens and laterally-transferred genes associated with secondary metabolism.</title>
        <authorList>
            <person name="Dong X."/>
            <person name="Chaisiri K."/>
            <person name="Xia D."/>
            <person name="Armstrong S.D."/>
            <person name="Fang Y."/>
            <person name="Donnelly M.J."/>
            <person name="Kadowaki T."/>
            <person name="McGarry J.W."/>
            <person name="Darby A.C."/>
            <person name="Makepeace B.L."/>
        </authorList>
    </citation>
    <scope>NUCLEOTIDE SEQUENCE [LARGE SCALE GENOMIC DNA]</scope>
    <source>
        <strain evidence="4">UoL-UT</strain>
    </source>
</reference>
<organism evidence="4 5">
    <name type="scientific">Leptotrombidium deliense</name>
    <dbReference type="NCBI Taxonomy" id="299467"/>
    <lineage>
        <taxon>Eukaryota</taxon>
        <taxon>Metazoa</taxon>
        <taxon>Ecdysozoa</taxon>
        <taxon>Arthropoda</taxon>
        <taxon>Chelicerata</taxon>
        <taxon>Arachnida</taxon>
        <taxon>Acari</taxon>
        <taxon>Acariformes</taxon>
        <taxon>Trombidiformes</taxon>
        <taxon>Prostigmata</taxon>
        <taxon>Anystina</taxon>
        <taxon>Parasitengona</taxon>
        <taxon>Trombiculoidea</taxon>
        <taxon>Trombiculidae</taxon>
        <taxon>Leptotrombidium</taxon>
    </lineage>
</organism>
<proteinExistence type="inferred from homology"/>
<dbReference type="EMBL" id="NCKV01002674">
    <property type="protein sequence ID" value="RWS26533.1"/>
    <property type="molecule type" value="Genomic_DNA"/>
</dbReference>
<protein>
    <submittedName>
        <fullName evidence="4">Choline/ethanolamine kinase-like protein</fullName>
    </submittedName>
</protein>
<comment type="similarity">
    <text evidence="3">Belongs to the choline/ethanolamine kinase family.</text>
</comment>
<evidence type="ECO:0000313" key="4">
    <source>
        <dbReference type="EMBL" id="RWS26533.1"/>
    </source>
</evidence>
<dbReference type="VEuPathDB" id="VectorBase:LDEU005508"/>
<gene>
    <name evidence="4" type="ORF">B4U80_10337</name>
</gene>
<evidence type="ECO:0000256" key="2">
    <source>
        <dbReference type="ARBA" id="ARBA00023264"/>
    </source>
</evidence>
<dbReference type="CDD" id="cd05156">
    <property type="entry name" value="ChoK_euk"/>
    <property type="match status" value="1"/>
</dbReference>
<dbReference type="Pfam" id="PF01633">
    <property type="entry name" value="Choline_kinase"/>
    <property type="match status" value="1"/>
</dbReference>
<keyword evidence="1" id="KW-0444">Lipid biosynthesis</keyword>
<dbReference type="Gene3D" id="3.90.1200.10">
    <property type="match status" value="1"/>
</dbReference>
<keyword evidence="5" id="KW-1185">Reference proteome</keyword>
<dbReference type="Gene3D" id="3.30.200.20">
    <property type="entry name" value="Phosphorylase Kinase, domain 1"/>
    <property type="match status" value="1"/>
</dbReference>
<dbReference type="GO" id="GO:0005737">
    <property type="term" value="C:cytoplasm"/>
    <property type="evidence" value="ECO:0007669"/>
    <property type="project" value="TreeGrafter"/>
</dbReference>
<keyword evidence="4" id="KW-0808">Transferase</keyword>
<keyword evidence="2" id="KW-1208">Phospholipid metabolism</keyword>
<dbReference type="OrthoDB" id="3649325at2759"/>
<keyword evidence="1" id="KW-0443">Lipid metabolism</keyword>
<dbReference type="SUPFAM" id="SSF56112">
    <property type="entry name" value="Protein kinase-like (PK-like)"/>
    <property type="match status" value="1"/>
</dbReference>
<evidence type="ECO:0000313" key="5">
    <source>
        <dbReference type="Proteomes" id="UP000288716"/>
    </source>
</evidence>
<dbReference type="GO" id="GO:0004103">
    <property type="term" value="F:choline kinase activity"/>
    <property type="evidence" value="ECO:0007669"/>
    <property type="project" value="TreeGrafter"/>
</dbReference>
<keyword evidence="4" id="KW-0418">Kinase</keyword>
<dbReference type="Proteomes" id="UP000288716">
    <property type="component" value="Unassembled WGS sequence"/>
</dbReference>
<dbReference type="PANTHER" id="PTHR22603:SF93">
    <property type="entry name" value="RE24176P"/>
    <property type="match status" value="1"/>
</dbReference>
<dbReference type="PANTHER" id="PTHR22603">
    <property type="entry name" value="CHOLINE/ETHANOALAMINE KINASE"/>
    <property type="match status" value="1"/>
</dbReference>
<comment type="caution">
    <text evidence="4">The sequence shown here is derived from an EMBL/GenBank/DDBJ whole genome shotgun (WGS) entry which is preliminary data.</text>
</comment>
<evidence type="ECO:0000256" key="1">
    <source>
        <dbReference type="ARBA" id="ARBA00023209"/>
    </source>
</evidence>
<name>A0A443SG80_9ACAR</name>
<dbReference type="GO" id="GO:0006646">
    <property type="term" value="P:phosphatidylethanolamine biosynthetic process"/>
    <property type="evidence" value="ECO:0007669"/>
    <property type="project" value="TreeGrafter"/>
</dbReference>
<dbReference type="GO" id="GO:0004305">
    <property type="term" value="F:ethanolamine kinase activity"/>
    <property type="evidence" value="ECO:0007669"/>
    <property type="project" value="TreeGrafter"/>
</dbReference>
<sequence>MIYRLETQKKNVEMKDKAYQICREFLSGSWKNISSSDMVFKAVSGGLSNILFLCSLPSTHTPLNGEPTQVLLRMYGQMHSTGDDNSQTTVTESVIFMLLSERKLGPKLYGVFPGGRLEEYISARALMCSELRDADLSSVIARKLANVHSLSVPINKEPVWLFETINNWLQTVRKINLDSVKPEKRHLAATLLRIDFENEIEWLERFLKNAKSPAVFCHNDLQEGNILLTECATDASKPDENRLKDLNKRIVLIDFEYCAYNYRGFDIANHFCEWALDYSNPDFPHFYANFDNFPSEEQQRQFIRSYIRYMHFKDDSNGVNSEEHILKEANYFTLATHLLWTLWSINNAYSSQIVFGYWLCVKMLELNQNCHF</sequence>
<dbReference type="AlphaFoldDB" id="A0A443SG80"/>